<evidence type="ECO:0000256" key="6">
    <source>
        <dbReference type="ARBA" id="ARBA00022777"/>
    </source>
</evidence>
<dbReference type="GO" id="GO:0016301">
    <property type="term" value="F:kinase activity"/>
    <property type="evidence" value="ECO:0007669"/>
    <property type="project" value="UniProtKB-KW"/>
</dbReference>
<dbReference type="Pfam" id="PF07730">
    <property type="entry name" value="HisKA_3"/>
    <property type="match status" value="1"/>
</dbReference>
<dbReference type="Pfam" id="PF02518">
    <property type="entry name" value="HATPase_c"/>
    <property type="match status" value="1"/>
</dbReference>
<reference evidence="12" key="1">
    <citation type="journal article" date="2019" name="Int. J. Syst. Evol. Microbiol.">
        <title>The Global Catalogue of Microorganisms (GCM) 10K type strain sequencing project: providing services to taxonomists for standard genome sequencing and annotation.</title>
        <authorList>
            <consortium name="The Broad Institute Genomics Platform"/>
            <consortium name="The Broad Institute Genome Sequencing Center for Infectious Disease"/>
            <person name="Wu L."/>
            <person name="Ma J."/>
        </authorList>
    </citation>
    <scope>NUCLEOTIDE SEQUENCE [LARGE SCALE GENOMIC DNA]</scope>
    <source>
        <strain evidence="12">JCM 14736</strain>
    </source>
</reference>
<dbReference type="Pfam" id="PF23539">
    <property type="entry name" value="DUF7134"/>
    <property type="match status" value="1"/>
</dbReference>
<evidence type="ECO:0000259" key="10">
    <source>
        <dbReference type="SMART" id="SM00387"/>
    </source>
</evidence>
<keyword evidence="4" id="KW-0808">Transferase</keyword>
<dbReference type="EC" id="2.7.13.3" evidence="2"/>
<evidence type="ECO:0000313" key="12">
    <source>
        <dbReference type="Proteomes" id="UP001500851"/>
    </source>
</evidence>
<feature type="transmembrane region" description="Helical" evidence="9">
    <location>
        <begin position="123"/>
        <end position="143"/>
    </location>
</feature>
<dbReference type="InterPro" id="IPR050482">
    <property type="entry name" value="Sensor_HK_TwoCompSys"/>
</dbReference>
<dbReference type="Proteomes" id="UP001500851">
    <property type="component" value="Unassembled WGS sequence"/>
</dbReference>
<dbReference type="CDD" id="cd16917">
    <property type="entry name" value="HATPase_UhpB-NarQ-NarX-like"/>
    <property type="match status" value="1"/>
</dbReference>
<sequence>MPISLPRTDSSWVRPAPSRSGLRADVAFAALIAVGAVLSALLYERIGIYKEVADPWVWVLGLGLCTLPLAVRRRYPEAVLLLVAVGFFVCGQFGVPEILFVNIGLFCAYYTVGAWSRNRTLAFWLRLGVSLAMFAWLIISLVVTTGDPDAFPAYSRIGVFSQLAAFVAVQILTNMLYFAGAAYFGQHAWRAARLAAQLDAQGRELDQERRTSAAQAVALDRLGVARELHDVVAHHVSVMGIQAAAARRSLDRDPALASEALAVVEESAHTAVTELRGLVRTLRSPDEDDAASTVGVAQFAELVEESRRSSTPTELIVVGEPRPLPMLVDVALYRVVQEALTNVRKHAGAGASCTVRLRFAGDSVEVEVTDDGIRQTLPGSRAAGSQLGLRGMRERIGAVGGTLQSGRREQGGFLVRARVPLATATEVDA</sequence>
<dbReference type="InterPro" id="IPR011712">
    <property type="entry name" value="Sig_transdc_His_kin_sub3_dim/P"/>
</dbReference>
<dbReference type="Gene3D" id="1.20.5.1930">
    <property type="match status" value="1"/>
</dbReference>
<keyword evidence="7" id="KW-0067">ATP-binding</keyword>
<keyword evidence="3" id="KW-0597">Phosphoprotein</keyword>
<evidence type="ECO:0000256" key="9">
    <source>
        <dbReference type="SAM" id="Phobius"/>
    </source>
</evidence>
<gene>
    <name evidence="11" type="ORF">GCM10009768_05650</name>
</gene>
<evidence type="ECO:0000256" key="3">
    <source>
        <dbReference type="ARBA" id="ARBA00022553"/>
    </source>
</evidence>
<dbReference type="PANTHER" id="PTHR24421">
    <property type="entry name" value="NITRATE/NITRITE SENSOR PROTEIN NARX-RELATED"/>
    <property type="match status" value="1"/>
</dbReference>
<dbReference type="RefSeq" id="WP_344029027.1">
    <property type="nucleotide sequence ID" value="NZ_BAAAOB010000001.1"/>
</dbReference>
<evidence type="ECO:0000256" key="8">
    <source>
        <dbReference type="ARBA" id="ARBA00023012"/>
    </source>
</evidence>
<keyword evidence="9" id="KW-0472">Membrane</keyword>
<dbReference type="SUPFAM" id="SSF55874">
    <property type="entry name" value="ATPase domain of HSP90 chaperone/DNA topoisomerase II/histidine kinase"/>
    <property type="match status" value="1"/>
</dbReference>
<dbReference type="PANTHER" id="PTHR24421:SF10">
    <property type="entry name" value="NITRATE_NITRITE SENSOR PROTEIN NARQ"/>
    <property type="match status" value="1"/>
</dbReference>
<name>A0ABP4XFL7_9MICO</name>
<evidence type="ECO:0000256" key="2">
    <source>
        <dbReference type="ARBA" id="ARBA00012438"/>
    </source>
</evidence>
<feature type="transmembrane region" description="Helical" evidence="9">
    <location>
        <begin position="100"/>
        <end position="116"/>
    </location>
</feature>
<feature type="transmembrane region" description="Helical" evidence="9">
    <location>
        <begin position="163"/>
        <end position="184"/>
    </location>
</feature>
<comment type="caution">
    <text evidence="11">The sequence shown here is derived from an EMBL/GenBank/DDBJ whole genome shotgun (WGS) entry which is preliminary data.</text>
</comment>
<accession>A0ABP4XFL7</accession>
<evidence type="ECO:0000256" key="4">
    <source>
        <dbReference type="ARBA" id="ARBA00022679"/>
    </source>
</evidence>
<evidence type="ECO:0000256" key="7">
    <source>
        <dbReference type="ARBA" id="ARBA00022840"/>
    </source>
</evidence>
<evidence type="ECO:0000313" key="11">
    <source>
        <dbReference type="EMBL" id="GAA1779627.1"/>
    </source>
</evidence>
<feature type="domain" description="Histidine kinase/HSP90-like ATPase" evidence="10">
    <location>
        <begin position="327"/>
        <end position="423"/>
    </location>
</feature>
<comment type="catalytic activity">
    <reaction evidence="1">
        <text>ATP + protein L-histidine = ADP + protein N-phospho-L-histidine.</text>
        <dbReference type="EC" id="2.7.13.3"/>
    </reaction>
</comment>
<keyword evidence="6 11" id="KW-0418">Kinase</keyword>
<dbReference type="InterPro" id="IPR003594">
    <property type="entry name" value="HATPase_dom"/>
</dbReference>
<keyword evidence="5" id="KW-0547">Nucleotide-binding</keyword>
<evidence type="ECO:0000256" key="1">
    <source>
        <dbReference type="ARBA" id="ARBA00000085"/>
    </source>
</evidence>
<dbReference type="InterPro" id="IPR036890">
    <property type="entry name" value="HATPase_C_sf"/>
</dbReference>
<keyword evidence="8" id="KW-0902">Two-component regulatory system</keyword>
<dbReference type="EMBL" id="BAAAOB010000001">
    <property type="protein sequence ID" value="GAA1779627.1"/>
    <property type="molecule type" value="Genomic_DNA"/>
</dbReference>
<organism evidence="11 12">
    <name type="scientific">Leucobacter iarius</name>
    <dbReference type="NCBI Taxonomy" id="333963"/>
    <lineage>
        <taxon>Bacteria</taxon>
        <taxon>Bacillati</taxon>
        <taxon>Actinomycetota</taxon>
        <taxon>Actinomycetes</taxon>
        <taxon>Micrococcales</taxon>
        <taxon>Microbacteriaceae</taxon>
        <taxon>Leucobacter</taxon>
    </lineage>
</organism>
<feature type="transmembrane region" description="Helical" evidence="9">
    <location>
        <begin position="55"/>
        <end position="71"/>
    </location>
</feature>
<dbReference type="Gene3D" id="3.30.565.10">
    <property type="entry name" value="Histidine kinase-like ATPase, C-terminal domain"/>
    <property type="match status" value="1"/>
</dbReference>
<proteinExistence type="predicted"/>
<evidence type="ECO:0000256" key="5">
    <source>
        <dbReference type="ARBA" id="ARBA00022741"/>
    </source>
</evidence>
<keyword evidence="9" id="KW-1133">Transmembrane helix</keyword>
<keyword evidence="9" id="KW-0812">Transmembrane</keyword>
<protein>
    <recommendedName>
        <fullName evidence="2">histidine kinase</fullName>
        <ecNumber evidence="2">2.7.13.3</ecNumber>
    </recommendedName>
</protein>
<keyword evidence="12" id="KW-1185">Reference proteome</keyword>
<feature type="transmembrane region" description="Helical" evidence="9">
    <location>
        <begin position="78"/>
        <end position="94"/>
    </location>
</feature>
<dbReference type="InterPro" id="IPR055558">
    <property type="entry name" value="DUF7134"/>
</dbReference>
<dbReference type="SMART" id="SM00387">
    <property type="entry name" value="HATPase_c"/>
    <property type="match status" value="1"/>
</dbReference>
<feature type="transmembrane region" description="Helical" evidence="9">
    <location>
        <begin position="21"/>
        <end position="43"/>
    </location>
</feature>